<dbReference type="InParanoid" id="A0A165KN81"/>
<name>A0A165KN81_EXIGL</name>
<keyword evidence="3" id="KW-1185">Reference proteome</keyword>
<sequence>MTRSLRESVVGRDAGLPGYGAIEPSARSLPATQRPRCSLLTICVVHAAPAVDSRPVRSIAARNVEAAAQAVVKAARRRI</sequence>
<evidence type="ECO:0000313" key="2">
    <source>
        <dbReference type="EMBL" id="KZV96603.1"/>
    </source>
</evidence>
<evidence type="ECO:0000256" key="1">
    <source>
        <dbReference type="SAM" id="MobiDB-lite"/>
    </source>
</evidence>
<accession>A0A165KN81</accession>
<protein>
    <submittedName>
        <fullName evidence="2">Uncharacterized protein</fullName>
    </submittedName>
</protein>
<dbReference type="EMBL" id="KV425940">
    <property type="protein sequence ID" value="KZV96603.1"/>
    <property type="molecule type" value="Genomic_DNA"/>
</dbReference>
<organism evidence="2 3">
    <name type="scientific">Exidia glandulosa HHB12029</name>
    <dbReference type="NCBI Taxonomy" id="1314781"/>
    <lineage>
        <taxon>Eukaryota</taxon>
        <taxon>Fungi</taxon>
        <taxon>Dikarya</taxon>
        <taxon>Basidiomycota</taxon>
        <taxon>Agaricomycotina</taxon>
        <taxon>Agaricomycetes</taxon>
        <taxon>Auriculariales</taxon>
        <taxon>Exidiaceae</taxon>
        <taxon>Exidia</taxon>
    </lineage>
</organism>
<dbReference type="Proteomes" id="UP000077266">
    <property type="component" value="Unassembled WGS sequence"/>
</dbReference>
<gene>
    <name evidence="2" type="ORF">EXIGLDRAFT_732641</name>
</gene>
<feature type="compositionally biased region" description="Basic and acidic residues" evidence="1">
    <location>
        <begin position="1"/>
        <end position="10"/>
    </location>
</feature>
<evidence type="ECO:0000313" key="3">
    <source>
        <dbReference type="Proteomes" id="UP000077266"/>
    </source>
</evidence>
<proteinExistence type="predicted"/>
<reference evidence="2 3" key="1">
    <citation type="journal article" date="2016" name="Mol. Biol. Evol.">
        <title>Comparative Genomics of Early-Diverging Mushroom-Forming Fungi Provides Insights into the Origins of Lignocellulose Decay Capabilities.</title>
        <authorList>
            <person name="Nagy L.G."/>
            <person name="Riley R."/>
            <person name="Tritt A."/>
            <person name="Adam C."/>
            <person name="Daum C."/>
            <person name="Floudas D."/>
            <person name="Sun H."/>
            <person name="Yadav J.S."/>
            <person name="Pangilinan J."/>
            <person name="Larsson K.H."/>
            <person name="Matsuura K."/>
            <person name="Barry K."/>
            <person name="Labutti K."/>
            <person name="Kuo R."/>
            <person name="Ohm R.A."/>
            <person name="Bhattacharya S.S."/>
            <person name="Shirouzu T."/>
            <person name="Yoshinaga Y."/>
            <person name="Martin F.M."/>
            <person name="Grigoriev I.V."/>
            <person name="Hibbett D.S."/>
        </authorList>
    </citation>
    <scope>NUCLEOTIDE SEQUENCE [LARGE SCALE GENOMIC DNA]</scope>
    <source>
        <strain evidence="2 3">HHB12029</strain>
    </source>
</reference>
<dbReference type="AlphaFoldDB" id="A0A165KN81"/>
<feature type="region of interest" description="Disordered" evidence="1">
    <location>
        <begin position="1"/>
        <end position="30"/>
    </location>
</feature>